<gene>
    <name evidence="5" type="ORF">G5B37_04075</name>
</gene>
<dbReference type="Gene3D" id="1.20.120.530">
    <property type="entry name" value="GntR ligand-binding domain-like"/>
    <property type="match status" value="1"/>
</dbReference>
<dbReference type="InterPro" id="IPR008920">
    <property type="entry name" value="TF_FadR/GntR_C"/>
</dbReference>
<dbReference type="KEGG" id="mgel:G5B37_04075"/>
<dbReference type="InterPro" id="IPR036388">
    <property type="entry name" value="WH-like_DNA-bd_sf"/>
</dbReference>
<dbReference type="InterPro" id="IPR000524">
    <property type="entry name" value="Tscrpt_reg_HTH_GntR"/>
</dbReference>
<reference evidence="5 6" key="1">
    <citation type="submission" date="2020-02" db="EMBL/GenBank/DDBJ databases">
        <title>Complete genome sequence of Flavobacteriaceae bacterium.</title>
        <authorList>
            <person name="Kim S.-J."/>
            <person name="Kim Y.-S."/>
            <person name="Kim K.-H."/>
        </authorList>
    </citation>
    <scope>NUCLEOTIDE SEQUENCE [LARGE SCALE GENOMIC DNA]</scope>
    <source>
        <strain evidence="5 6">RR4-40</strain>
    </source>
</reference>
<dbReference type="InterPro" id="IPR011711">
    <property type="entry name" value="GntR_C"/>
</dbReference>
<evidence type="ECO:0000256" key="1">
    <source>
        <dbReference type="ARBA" id="ARBA00023015"/>
    </source>
</evidence>
<dbReference type="CDD" id="cd07377">
    <property type="entry name" value="WHTH_GntR"/>
    <property type="match status" value="1"/>
</dbReference>
<dbReference type="Pfam" id="PF07729">
    <property type="entry name" value="FCD"/>
    <property type="match status" value="1"/>
</dbReference>
<keyword evidence="3" id="KW-0804">Transcription</keyword>
<protein>
    <submittedName>
        <fullName evidence="5">GntR family transcriptional regulator</fullName>
    </submittedName>
</protein>
<dbReference type="SUPFAM" id="SSF46785">
    <property type="entry name" value="Winged helix' DNA-binding domain"/>
    <property type="match status" value="1"/>
</dbReference>
<dbReference type="GO" id="GO:0003700">
    <property type="term" value="F:DNA-binding transcription factor activity"/>
    <property type="evidence" value="ECO:0007669"/>
    <property type="project" value="InterPro"/>
</dbReference>
<feature type="domain" description="HTH gntR-type" evidence="4">
    <location>
        <begin position="5"/>
        <end position="72"/>
    </location>
</feature>
<accession>A0A6G6GJL3</accession>
<keyword evidence="1" id="KW-0805">Transcription regulation</keyword>
<keyword evidence="2" id="KW-0238">DNA-binding</keyword>
<evidence type="ECO:0000313" key="5">
    <source>
        <dbReference type="EMBL" id="QIE58765.1"/>
    </source>
</evidence>
<evidence type="ECO:0000259" key="4">
    <source>
        <dbReference type="PROSITE" id="PS50949"/>
    </source>
</evidence>
<dbReference type="PANTHER" id="PTHR43537">
    <property type="entry name" value="TRANSCRIPTIONAL REGULATOR, GNTR FAMILY"/>
    <property type="match status" value="1"/>
</dbReference>
<dbReference type="RefSeq" id="WP_164678793.1">
    <property type="nucleotide sequence ID" value="NZ_CP049057.1"/>
</dbReference>
<dbReference type="Pfam" id="PF00392">
    <property type="entry name" value="GntR"/>
    <property type="match status" value="1"/>
</dbReference>
<evidence type="ECO:0000256" key="2">
    <source>
        <dbReference type="ARBA" id="ARBA00023125"/>
    </source>
</evidence>
<proteinExistence type="predicted"/>
<sequence>MISKIIFRNVIKDILLSYMLKGTIKAGERLSLAQIASDLDVSVTPIREALTQLTETGLVTYKSNRGFFVTELSEQEATEIYEIINLLESEAIRNTTYSAEHIRQLREINKQFSACKDVKDKLHLDKTFHQKLIEKYTNQHALKIVEDIRVRVFIYELEFMNAVSTSDSALMHEKIIDLLEAENTAAAILELGANWKLSVNYIINMYQSKTL</sequence>
<dbReference type="Proteomes" id="UP000505306">
    <property type="component" value="Chromosome"/>
</dbReference>
<name>A0A6G6GJL3_9FLAO</name>
<keyword evidence="6" id="KW-1185">Reference proteome</keyword>
<dbReference type="SUPFAM" id="SSF48008">
    <property type="entry name" value="GntR ligand-binding domain-like"/>
    <property type="match status" value="1"/>
</dbReference>
<dbReference type="PROSITE" id="PS50949">
    <property type="entry name" value="HTH_GNTR"/>
    <property type="match status" value="1"/>
</dbReference>
<organism evidence="5 6">
    <name type="scientific">Rasiella rasia</name>
    <dbReference type="NCBI Taxonomy" id="2744027"/>
    <lineage>
        <taxon>Bacteria</taxon>
        <taxon>Pseudomonadati</taxon>
        <taxon>Bacteroidota</taxon>
        <taxon>Flavobacteriia</taxon>
        <taxon>Flavobacteriales</taxon>
        <taxon>Flavobacteriaceae</taxon>
        <taxon>Rasiella</taxon>
    </lineage>
</organism>
<evidence type="ECO:0000313" key="6">
    <source>
        <dbReference type="Proteomes" id="UP000505306"/>
    </source>
</evidence>
<dbReference type="GO" id="GO:0003677">
    <property type="term" value="F:DNA binding"/>
    <property type="evidence" value="ECO:0007669"/>
    <property type="project" value="UniProtKB-KW"/>
</dbReference>
<dbReference type="EMBL" id="CP049057">
    <property type="protein sequence ID" value="QIE58765.1"/>
    <property type="molecule type" value="Genomic_DNA"/>
</dbReference>
<dbReference type="Gene3D" id="1.10.10.10">
    <property type="entry name" value="Winged helix-like DNA-binding domain superfamily/Winged helix DNA-binding domain"/>
    <property type="match status" value="1"/>
</dbReference>
<dbReference type="SMART" id="SM00345">
    <property type="entry name" value="HTH_GNTR"/>
    <property type="match status" value="1"/>
</dbReference>
<dbReference type="PANTHER" id="PTHR43537:SF45">
    <property type="entry name" value="GNTR FAMILY REGULATORY PROTEIN"/>
    <property type="match status" value="1"/>
</dbReference>
<evidence type="ECO:0000256" key="3">
    <source>
        <dbReference type="ARBA" id="ARBA00023163"/>
    </source>
</evidence>
<dbReference type="InterPro" id="IPR036390">
    <property type="entry name" value="WH_DNA-bd_sf"/>
</dbReference>
<dbReference type="AlphaFoldDB" id="A0A6G6GJL3"/>